<protein>
    <submittedName>
        <fullName evidence="2">P-type conjugative transfer protein TrbL</fullName>
    </submittedName>
</protein>
<sequence>LGGVARAAGSAAVSPLKRAVSKATESVKSSFSDGAKAGFGVTGGSSTMGTVGGGSAAPAASSASAGSPPAWAQRMRRSQAMNHGTTMAAHAVRSGDSHGSGSSVNLSERGRS</sequence>
<feature type="non-terminal residue" evidence="2">
    <location>
        <position position="1"/>
    </location>
</feature>
<dbReference type="EMBL" id="JAODYY010000007">
    <property type="protein sequence ID" value="MDH0125581.1"/>
    <property type="molecule type" value="Genomic_DNA"/>
</dbReference>
<proteinExistence type="predicted"/>
<feature type="region of interest" description="Disordered" evidence="1">
    <location>
        <begin position="1"/>
        <end position="112"/>
    </location>
</feature>
<name>A0AA42GYX8_9HYPH</name>
<evidence type="ECO:0000256" key="1">
    <source>
        <dbReference type="SAM" id="MobiDB-lite"/>
    </source>
</evidence>
<dbReference type="Proteomes" id="UP001158087">
    <property type="component" value="Unassembled WGS sequence"/>
</dbReference>
<dbReference type="AlphaFoldDB" id="A0AA42GYX8"/>
<feature type="compositionally biased region" description="Low complexity" evidence="1">
    <location>
        <begin position="1"/>
        <end position="14"/>
    </location>
</feature>
<gene>
    <name evidence="2" type="ORF">N7376_16360</name>
</gene>
<feature type="compositionally biased region" description="Polar residues" evidence="1">
    <location>
        <begin position="97"/>
        <end position="106"/>
    </location>
</feature>
<evidence type="ECO:0000313" key="2">
    <source>
        <dbReference type="EMBL" id="MDH0125581.1"/>
    </source>
</evidence>
<organism evidence="2 3">
    <name type="scientific">Brucella intermedia GD04153</name>
    <dbReference type="NCBI Taxonomy" id="2975438"/>
    <lineage>
        <taxon>Bacteria</taxon>
        <taxon>Pseudomonadati</taxon>
        <taxon>Pseudomonadota</taxon>
        <taxon>Alphaproteobacteria</taxon>
        <taxon>Hyphomicrobiales</taxon>
        <taxon>Brucellaceae</taxon>
        <taxon>Brucella/Ochrobactrum group</taxon>
        <taxon>Brucella</taxon>
    </lineage>
</organism>
<feature type="compositionally biased region" description="Polar residues" evidence="1">
    <location>
        <begin position="23"/>
        <end position="32"/>
    </location>
</feature>
<comment type="caution">
    <text evidence="2">The sequence shown here is derived from an EMBL/GenBank/DDBJ whole genome shotgun (WGS) entry which is preliminary data.</text>
</comment>
<reference evidence="2" key="1">
    <citation type="submission" date="2022-09" db="EMBL/GenBank/DDBJ databases">
        <title>Intensive care unit water sources are persistently colonized with multi-drug resistant bacteria and are the site of extensive horizontal gene transfer of antibiotic resistance genes.</title>
        <authorList>
            <person name="Diorio-Toth L."/>
        </authorList>
    </citation>
    <scope>NUCLEOTIDE SEQUENCE</scope>
    <source>
        <strain evidence="2">GD04153</strain>
    </source>
</reference>
<accession>A0AA42GYX8</accession>
<feature type="compositionally biased region" description="Low complexity" evidence="1">
    <location>
        <begin position="56"/>
        <end position="70"/>
    </location>
</feature>
<evidence type="ECO:0000313" key="3">
    <source>
        <dbReference type="Proteomes" id="UP001158087"/>
    </source>
</evidence>